<sequence length="232" mass="26463">MSIRLITFDLDDTLWSVEPVIIQADNALRAWLVRYAPLLGELTSERLKQLRSEVVQQNPYLDQQVSELRYQVLLRALLQSGYPQLEAQDLAEQAFQVFLSERQKVDLFTDVLPTLECLRHDYMLAALSNGNADVRRIGLGKYFSFALNADMLGVAKPEPHMFLAALARAQVAPEQSIHIGDNPEHDIFGAQQVGMRTVWFNPEQKVWTGEREPDAWVSQISQLPDIIKQFEV</sequence>
<dbReference type="InterPro" id="IPR051540">
    <property type="entry name" value="S-2-haloacid_dehalogenase"/>
</dbReference>
<evidence type="ECO:0000313" key="2">
    <source>
        <dbReference type="EMBL" id="MDY7218306.1"/>
    </source>
</evidence>
<dbReference type="SUPFAM" id="SSF56784">
    <property type="entry name" value="HAD-like"/>
    <property type="match status" value="1"/>
</dbReference>
<dbReference type="InterPro" id="IPR006439">
    <property type="entry name" value="HAD-SF_hydro_IA"/>
</dbReference>
<dbReference type="Pfam" id="PF00702">
    <property type="entry name" value="Hydrolase"/>
    <property type="match status" value="1"/>
</dbReference>
<dbReference type="NCBIfam" id="TIGR01509">
    <property type="entry name" value="HAD-SF-IA-v3"/>
    <property type="match status" value="1"/>
</dbReference>
<dbReference type="PRINTS" id="PR00413">
    <property type="entry name" value="HADHALOGNASE"/>
</dbReference>
<dbReference type="InterPro" id="IPR023214">
    <property type="entry name" value="HAD_sf"/>
</dbReference>
<dbReference type="Gene3D" id="3.40.50.1000">
    <property type="entry name" value="HAD superfamily/HAD-like"/>
    <property type="match status" value="1"/>
</dbReference>
<comment type="caution">
    <text evidence="2">The sequence shown here is derived from an EMBL/GenBank/DDBJ whole genome shotgun (WGS) entry which is preliminary data.</text>
</comment>
<dbReference type="PANTHER" id="PTHR43316">
    <property type="entry name" value="HYDROLASE, HALOACID DELAHOGENASE-RELATED"/>
    <property type="match status" value="1"/>
</dbReference>
<evidence type="ECO:0000313" key="3">
    <source>
        <dbReference type="Proteomes" id="UP001294570"/>
    </source>
</evidence>
<dbReference type="Gene3D" id="1.20.120.1600">
    <property type="match status" value="1"/>
</dbReference>
<dbReference type="NCBIfam" id="TIGR01549">
    <property type="entry name" value="HAD-SF-IA-v1"/>
    <property type="match status" value="1"/>
</dbReference>
<dbReference type="InterPro" id="IPR036412">
    <property type="entry name" value="HAD-like_sf"/>
</dbReference>
<dbReference type="PANTHER" id="PTHR43316:SF8">
    <property type="entry name" value="HAD FAMILY HYDROLASE"/>
    <property type="match status" value="1"/>
</dbReference>
<organism evidence="2 3">
    <name type="scientific">Denitrificimonas halotolerans</name>
    <dbReference type="NCBI Taxonomy" id="3098930"/>
    <lineage>
        <taxon>Bacteria</taxon>
        <taxon>Pseudomonadati</taxon>
        <taxon>Pseudomonadota</taxon>
        <taxon>Gammaproteobacteria</taxon>
        <taxon>Pseudomonadales</taxon>
        <taxon>Pseudomonadaceae</taxon>
        <taxon>Denitrificimonas</taxon>
    </lineage>
</organism>
<dbReference type="EMBL" id="JAXIVU010000001">
    <property type="protein sequence ID" value="MDY7218306.1"/>
    <property type="molecule type" value="Genomic_DNA"/>
</dbReference>
<name>A0ABU5GN13_9GAMM</name>
<dbReference type="RefSeq" id="WP_321552393.1">
    <property type="nucleotide sequence ID" value="NZ_JAXIVU010000001.1"/>
</dbReference>
<dbReference type="GO" id="GO:0016787">
    <property type="term" value="F:hydrolase activity"/>
    <property type="evidence" value="ECO:0007669"/>
    <property type="project" value="UniProtKB-KW"/>
</dbReference>
<dbReference type="Proteomes" id="UP001294570">
    <property type="component" value="Unassembled WGS sequence"/>
</dbReference>
<keyword evidence="1 2" id="KW-0378">Hydrolase</keyword>
<protein>
    <submittedName>
        <fullName evidence="2">HAD-IA family hydrolase</fullName>
    </submittedName>
</protein>
<dbReference type="SFLD" id="SFLDG01129">
    <property type="entry name" value="C1.5:_HAD__Beta-PGM__Phosphata"/>
    <property type="match status" value="1"/>
</dbReference>
<proteinExistence type="predicted"/>
<accession>A0ABU5GN13</accession>
<gene>
    <name evidence="2" type="ORF">TOI97_01735</name>
</gene>
<evidence type="ECO:0000256" key="1">
    <source>
        <dbReference type="ARBA" id="ARBA00022801"/>
    </source>
</evidence>
<keyword evidence="3" id="KW-1185">Reference proteome</keyword>
<dbReference type="SFLD" id="SFLDS00003">
    <property type="entry name" value="Haloacid_Dehalogenase"/>
    <property type="match status" value="1"/>
</dbReference>
<reference evidence="2 3" key="1">
    <citation type="submission" date="2023-12" db="EMBL/GenBank/DDBJ databases">
        <title>Denitrificimonas halotolerans sp. nov.,a novel species isolated from landfill leachate.</title>
        <authorList>
            <person name="Wang S."/>
        </authorList>
    </citation>
    <scope>NUCLEOTIDE SEQUENCE [LARGE SCALE GENOMIC DNA]</scope>
    <source>
        <strain evidence="2 3">JX-1</strain>
    </source>
</reference>